<dbReference type="InterPro" id="IPR019109">
    <property type="entry name" value="MamF_MmsF"/>
</dbReference>
<name>A0A543IVB7_9ACTN</name>
<evidence type="ECO:0000256" key="1">
    <source>
        <dbReference type="ARBA" id="ARBA00004141"/>
    </source>
</evidence>
<dbReference type="RefSeq" id="WP_142258685.1">
    <property type="nucleotide sequence ID" value="NZ_BMPV01000003.1"/>
</dbReference>
<dbReference type="Pfam" id="PF09685">
    <property type="entry name" value="MamF_MmsF"/>
    <property type="match status" value="1"/>
</dbReference>
<organism evidence="7 8">
    <name type="scientific">Thermopolyspora flexuosa</name>
    <dbReference type="NCBI Taxonomy" id="103836"/>
    <lineage>
        <taxon>Bacteria</taxon>
        <taxon>Bacillati</taxon>
        <taxon>Actinomycetota</taxon>
        <taxon>Actinomycetes</taxon>
        <taxon>Streptosporangiales</taxon>
        <taxon>Streptosporangiaceae</taxon>
        <taxon>Thermopolyspora</taxon>
    </lineage>
</organism>
<gene>
    <name evidence="7" type="ORF">FHX40_1202</name>
</gene>
<protein>
    <submittedName>
        <fullName evidence="7">Putative Tic20 family protein</fullName>
    </submittedName>
</protein>
<keyword evidence="8" id="KW-1185">Reference proteome</keyword>
<dbReference type="InterPro" id="IPR012551">
    <property type="entry name" value="DUF1707_SHOCT-like"/>
</dbReference>
<feature type="transmembrane region" description="Helical" evidence="5">
    <location>
        <begin position="160"/>
        <end position="181"/>
    </location>
</feature>
<dbReference type="Proteomes" id="UP000319213">
    <property type="component" value="Unassembled WGS sequence"/>
</dbReference>
<evidence type="ECO:0000313" key="7">
    <source>
        <dbReference type="EMBL" id="TQM74524.1"/>
    </source>
</evidence>
<dbReference type="EMBL" id="VFPQ01000001">
    <property type="protein sequence ID" value="TQM74524.1"/>
    <property type="molecule type" value="Genomic_DNA"/>
</dbReference>
<evidence type="ECO:0000256" key="4">
    <source>
        <dbReference type="ARBA" id="ARBA00023136"/>
    </source>
</evidence>
<keyword evidence="2 5" id="KW-0812">Transmembrane</keyword>
<sequence>MQAAVPRGPGGRVVPHPQLRVTDQDREQVVERIKTAFAEGRIDKDEMDLRLDRAMTARTHGELAPVVQDLYPQEYVPRPAPAHAYPPPYPGAPDAAERIGASAAHLLALTGLIVIGPLIMMLVMGRRSPYVRRHAVEALNCHLTMLGATILLPFTVIGVALIPVIWVVGLILWILGGIVALGDSDFRYPMTVRLVK</sequence>
<keyword evidence="3 5" id="KW-1133">Transmembrane helix</keyword>
<keyword evidence="4 5" id="KW-0472">Membrane</keyword>
<dbReference type="OrthoDB" id="3734539at2"/>
<dbReference type="Pfam" id="PF08044">
    <property type="entry name" value="DUF1707"/>
    <property type="match status" value="1"/>
</dbReference>
<proteinExistence type="predicted"/>
<feature type="transmembrane region" description="Helical" evidence="5">
    <location>
        <begin position="135"/>
        <end position="154"/>
    </location>
</feature>
<evidence type="ECO:0000256" key="5">
    <source>
        <dbReference type="SAM" id="Phobius"/>
    </source>
</evidence>
<feature type="domain" description="DUF1707" evidence="6">
    <location>
        <begin position="19"/>
        <end position="70"/>
    </location>
</feature>
<evidence type="ECO:0000256" key="3">
    <source>
        <dbReference type="ARBA" id="ARBA00022989"/>
    </source>
</evidence>
<dbReference type="AlphaFoldDB" id="A0A543IVB7"/>
<feature type="transmembrane region" description="Helical" evidence="5">
    <location>
        <begin position="103"/>
        <end position="123"/>
    </location>
</feature>
<dbReference type="PANTHER" id="PTHR40763:SF5">
    <property type="entry name" value="MEMBRANE PROTEIN"/>
    <property type="match status" value="1"/>
</dbReference>
<comment type="subcellular location">
    <subcellularLocation>
        <location evidence="1">Membrane</location>
        <topology evidence="1">Multi-pass membrane protein</topology>
    </subcellularLocation>
</comment>
<reference evidence="7 8" key="1">
    <citation type="submission" date="2019-06" db="EMBL/GenBank/DDBJ databases">
        <title>Sequencing the genomes of 1000 actinobacteria strains.</title>
        <authorList>
            <person name="Klenk H.-P."/>
        </authorList>
    </citation>
    <scope>NUCLEOTIDE SEQUENCE [LARGE SCALE GENOMIC DNA]</scope>
    <source>
        <strain evidence="7 8">DSM 43186</strain>
    </source>
</reference>
<dbReference type="PANTHER" id="PTHR40763">
    <property type="entry name" value="MEMBRANE PROTEIN-RELATED"/>
    <property type="match status" value="1"/>
</dbReference>
<accession>A0A543IVB7</accession>
<evidence type="ECO:0000259" key="6">
    <source>
        <dbReference type="Pfam" id="PF08044"/>
    </source>
</evidence>
<comment type="caution">
    <text evidence="7">The sequence shown here is derived from an EMBL/GenBank/DDBJ whole genome shotgun (WGS) entry which is preliminary data.</text>
</comment>
<evidence type="ECO:0000313" key="8">
    <source>
        <dbReference type="Proteomes" id="UP000319213"/>
    </source>
</evidence>
<evidence type="ECO:0000256" key="2">
    <source>
        <dbReference type="ARBA" id="ARBA00022692"/>
    </source>
</evidence>